<dbReference type="Proteomes" id="UP000247476">
    <property type="component" value="Unassembled WGS sequence"/>
</dbReference>
<proteinExistence type="predicted"/>
<accession>A0A2V5L0T4</accession>
<gene>
    <name evidence="1" type="ORF">DLM86_04360</name>
</gene>
<dbReference type="Pfam" id="PF07302">
    <property type="entry name" value="AroM"/>
    <property type="match status" value="1"/>
</dbReference>
<dbReference type="AlphaFoldDB" id="A0A2V5L0T4"/>
<dbReference type="InterPro" id="IPR010843">
    <property type="entry name" value="Uncharacterised_AroM"/>
</dbReference>
<evidence type="ECO:0000313" key="1">
    <source>
        <dbReference type="EMBL" id="PYI56226.1"/>
    </source>
</evidence>
<dbReference type="RefSeq" id="WP_110838754.1">
    <property type="nucleotide sequence ID" value="NZ_QJVJ01000002.1"/>
</dbReference>
<reference evidence="1 2" key="1">
    <citation type="submission" date="2018-05" db="EMBL/GenBank/DDBJ databases">
        <title>Paenibacillus flagellatus sp. nov., isolated from selenium mineral soil.</title>
        <authorList>
            <person name="Dai X."/>
        </authorList>
    </citation>
    <scope>NUCLEOTIDE SEQUENCE [LARGE SCALE GENOMIC DNA]</scope>
    <source>
        <strain evidence="1 2">DXL2</strain>
    </source>
</reference>
<protein>
    <submittedName>
        <fullName evidence="1">AroM protein</fullName>
    </submittedName>
</protein>
<organism evidence="1 2">
    <name type="scientific">Paenibacillus flagellatus</name>
    <dbReference type="NCBI Taxonomy" id="2211139"/>
    <lineage>
        <taxon>Bacteria</taxon>
        <taxon>Bacillati</taxon>
        <taxon>Bacillota</taxon>
        <taxon>Bacilli</taxon>
        <taxon>Bacillales</taxon>
        <taxon>Paenibacillaceae</taxon>
        <taxon>Paenibacillus</taxon>
    </lineage>
</organism>
<sequence>MRTLGTVTIGQAPRPDVGPILEKHLAAKAELVQVGVLDGMTKEQVYASFRPEPGDYVLTSRLADGDSVVMAREKIAPVLQRKIDGLEERGCRHILVLCTGVFEGLSTKRAELLEPDELLAPIVAAMVGRKRFGVIVPLAEQAESLTAKWSKHGLKPVVAAASPYRYSESEMAAACARLKDETDIVLLDCMGYTEPMRAFVAEKTGLPVILSNALMAKVVSEMI</sequence>
<evidence type="ECO:0000313" key="2">
    <source>
        <dbReference type="Proteomes" id="UP000247476"/>
    </source>
</evidence>
<comment type="caution">
    <text evidence="1">The sequence shown here is derived from an EMBL/GenBank/DDBJ whole genome shotgun (WGS) entry which is preliminary data.</text>
</comment>
<name>A0A2V5L0T4_9BACL</name>
<dbReference type="EMBL" id="QJVJ01000002">
    <property type="protein sequence ID" value="PYI56226.1"/>
    <property type="molecule type" value="Genomic_DNA"/>
</dbReference>
<keyword evidence="2" id="KW-1185">Reference proteome</keyword>
<dbReference type="OrthoDB" id="9798683at2"/>
<dbReference type="NCBIfam" id="NF007788">
    <property type="entry name" value="PRK10481.1"/>
    <property type="match status" value="1"/>
</dbReference>